<dbReference type="Pfam" id="PF01230">
    <property type="entry name" value="HIT"/>
    <property type="match status" value="1"/>
</dbReference>
<evidence type="ECO:0000313" key="3">
    <source>
        <dbReference type="EMBL" id="MBL6082282.1"/>
    </source>
</evidence>
<dbReference type="CDD" id="cd00085">
    <property type="entry name" value="HNHc"/>
    <property type="match status" value="1"/>
</dbReference>
<dbReference type="InterPro" id="IPR052908">
    <property type="entry name" value="AP-4-A_phosphorylase"/>
</dbReference>
<evidence type="ECO:0000313" key="4">
    <source>
        <dbReference type="Proteomes" id="UP000660885"/>
    </source>
</evidence>
<dbReference type="InterPro" id="IPR002711">
    <property type="entry name" value="HNH"/>
</dbReference>
<dbReference type="Gene3D" id="1.10.30.50">
    <property type="match status" value="1"/>
</dbReference>
<name>A0ABS1UF14_9PROT</name>
<feature type="short sequence motif" description="Histidine triad motif" evidence="1">
    <location>
        <begin position="152"/>
        <end position="156"/>
    </location>
</feature>
<dbReference type="InterPro" id="IPR011146">
    <property type="entry name" value="HIT-like"/>
</dbReference>
<evidence type="ECO:0000256" key="1">
    <source>
        <dbReference type="PROSITE-ProRule" id="PRU00464"/>
    </source>
</evidence>
<feature type="domain" description="HIT" evidence="2">
    <location>
        <begin position="60"/>
        <end position="167"/>
    </location>
</feature>
<comment type="caution">
    <text evidence="3">The sequence shown here is derived from an EMBL/GenBank/DDBJ whole genome shotgun (WGS) entry which is preliminary data.</text>
</comment>
<organism evidence="3 4">
    <name type="scientific">Belnapia arida</name>
    <dbReference type="NCBI Taxonomy" id="2804533"/>
    <lineage>
        <taxon>Bacteria</taxon>
        <taxon>Pseudomonadati</taxon>
        <taxon>Pseudomonadota</taxon>
        <taxon>Alphaproteobacteria</taxon>
        <taxon>Acetobacterales</taxon>
        <taxon>Roseomonadaceae</taxon>
        <taxon>Belnapia</taxon>
    </lineage>
</organism>
<dbReference type="PANTHER" id="PTHR42997:SF1">
    <property type="entry name" value="AP-4-A PHOSPHORYLASE"/>
    <property type="match status" value="1"/>
</dbReference>
<keyword evidence="4" id="KW-1185">Reference proteome</keyword>
<protein>
    <submittedName>
        <fullName evidence="3">HIT domain-containing protein</fullName>
    </submittedName>
</protein>
<dbReference type="InterPro" id="IPR003615">
    <property type="entry name" value="HNH_nuc"/>
</dbReference>
<sequence>MWAPGDEKALEVDYIIPRKHGGKDTLENLQALCWQCNANKGGRDATDFRAVRDGLEARQEGCIFCDPPATRVIAGNTLAVAFRDAYPVTALHTLIVPRRHAATWFDLSDPERRAIGILMDEVRRAVIEADRTVLGFNVGMNCGEVAGQTVDHAHVHLIPRRKGGVEEPRGGVRGVIPKRQQY</sequence>
<dbReference type="InterPro" id="IPR001310">
    <property type="entry name" value="Histidine_triad_HIT"/>
</dbReference>
<dbReference type="Pfam" id="PF01844">
    <property type="entry name" value="HNH"/>
    <property type="match status" value="1"/>
</dbReference>
<reference evidence="3 4" key="1">
    <citation type="submission" date="2021-01" db="EMBL/GenBank/DDBJ databases">
        <title>Belnapia mucosa sp. nov. and Belnapia arida sp. nov., isolated from the Tabernas Desert (Almeria, Spain).</title>
        <authorList>
            <person name="Molina-Menor E."/>
            <person name="Vidal-Verdu A."/>
            <person name="Calonge A."/>
            <person name="Satari L."/>
            <person name="Pereto J."/>
            <person name="Porcar M."/>
        </authorList>
    </citation>
    <scope>NUCLEOTIDE SEQUENCE [LARGE SCALE GENOMIC DNA]</scope>
    <source>
        <strain evidence="3 4">T18</strain>
    </source>
</reference>
<dbReference type="PROSITE" id="PS51084">
    <property type="entry name" value="HIT_2"/>
    <property type="match status" value="1"/>
</dbReference>
<dbReference type="PANTHER" id="PTHR42997">
    <property type="entry name" value="HIT FAMILY HYDROLASE"/>
    <property type="match status" value="1"/>
</dbReference>
<dbReference type="PRINTS" id="PR00332">
    <property type="entry name" value="HISTRIAD"/>
</dbReference>
<dbReference type="SUPFAM" id="SSF54197">
    <property type="entry name" value="HIT-like"/>
    <property type="match status" value="1"/>
</dbReference>
<dbReference type="InterPro" id="IPR036265">
    <property type="entry name" value="HIT-like_sf"/>
</dbReference>
<gene>
    <name evidence="3" type="ORF">JMJ56_30360</name>
</gene>
<dbReference type="EMBL" id="JAETWB010000057">
    <property type="protein sequence ID" value="MBL6082282.1"/>
    <property type="molecule type" value="Genomic_DNA"/>
</dbReference>
<accession>A0ABS1UF14</accession>
<evidence type="ECO:0000259" key="2">
    <source>
        <dbReference type="PROSITE" id="PS51084"/>
    </source>
</evidence>
<proteinExistence type="predicted"/>
<dbReference type="Gene3D" id="3.30.428.10">
    <property type="entry name" value="HIT-like"/>
    <property type="match status" value="1"/>
</dbReference>
<dbReference type="Proteomes" id="UP000660885">
    <property type="component" value="Unassembled WGS sequence"/>
</dbReference>